<dbReference type="EMBL" id="JABSTV010001252">
    <property type="protein sequence ID" value="KAH7946648.1"/>
    <property type="molecule type" value="Genomic_DNA"/>
</dbReference>
<reference evidence="1" key="2">
    <citation type="submission" date="2021-09" db="EMBL/GenBank/DDBJ databases">
        <authorList>
            <person name="Jia N."/>
            <person name="Wang J."/>
            <person name="Shi W."/>
            <person name="Du L."/>
            <person name="Sun Y."/>
            <person name="Zhan W."/>
            <person name="Jiang J."/>
            <person name="Wang Q."/>
            <person name="Zhang B."/>
            <person name="Ji P."/>
            <person name="Sakyi L.B."/>
            <person name="Cui X."/>
            <person name="Yuan T."/>
            <person name="Jiang B."/>
            <person name="Yang W."/>
            <person name="Lam T.T.-Y."/>
            <person name="Chang Q."/>
            <person name="Ding S."/>
            <person name="Wang X."/>
            <person name="Zhu J."/>
            <person name="Ruan X."/>
            <person name="Zhao L."/>
            <person name="Wei J."/>
            <person name="Que T."/>
            <person name="Du C."/>
            <person name="Cheng J."/>
            <person name="Dai P."/>
            <person name="Han X."/>
            <person name="Huang E."/>
            <person name="Gao Y."/>
            <person name="Liu J."/>
            <person name="Shao H."/>
            <person name="Ye R."/>
            <person name="Li L."/>
            <person name="Wei W."/>
            <person name="Wang X."/>
            <person name="Wang C."/>
            <person name="Huo Q."/>
            <person name="Li W."/>
            <person name="Guo W."/>
            <person name="Chen H."/>
            <person name="Chen S."/>
            <person name="Zhou L."/>
            <person name="Zhou L."/>
            <person name="Ni X."/>
            <person name="Tian J."/>
            <person name="Zhou Y."/>
            <person name="Sheng Y."/>
            <person name="Liu T."/>
            <person name="Pan Y."/>
            <person name="Xia L."/>
            <person name="Li J."/>
            <person name="Zhao F."/>
            <person name="Cao W."/>
        </authorList>
    </citation>
    <scope>NUCLEOTIDE SEQUENCE</scope>
    <source>
        <strain evidence="1">Rsan-2018</strain>
        <tissue evidence="1">Larvae</tissue>
    </source>
</reference>
<name>A0A9D4ST64_RHISA</name>
<sequence>MDDRKLKNQLRCRRQEQQLSCCSQTSLPPFEFTAARRHTMVIVVRATTAPRKPNASHNRARASVRARPNALQVEALLDRNAPTTDNNI</sequence>
<evidence type="ECO:0000313" key="1">
    <source>
        <dbReference type="EMBL" id="KAH7946648.1"/>
    </source>
</evidence>
<evidence type="ECO:0000313" key="2">
    <source>
        <dbReference type="Proteomes" id="UP000821837"/>
    </source>
</evidence>
<dbReference type="AlphaFoldDB" id="A0A9D4ST64"/>
<organism evidence="1 2">
    <name type="scientific">Rhipicephalus sanguineus</name>
    <name type="common">Brown dog tick</name>
    <name type="synonym">Ixodes sanguineus</name>
    <dbReference type="NCBI Taxonomy" id="34632"/>
    <lineage>
        <taxon>Eukaryota</taxon>
        <taxon>Metazoa</taxon>
        <taxon>Ecdysozoa</taxon>
        <taxon>Arthropoda</taxon>
        <taxon>Chelicerata</taxon>
        <taxon>Arachnida</taxon>
        <taxon>Acari</taxon>
        <taxon>Parasitiformes</taxon>
        <taxon>Ixodida</taxon>
        <taxon>Ixodoidea</taxon>
        <taxon>Ixodidae</taxon>
        <taxon>Rhipicephalinae</taxon>
        <taxon>Rhipicephalus</taxon>
        <taxon>Rhipicephalus</taxon>
    </lineage>
</organism>
<keyword evidence="2" id="KW-1185">Reference proteome</keyword>
<gene>
    <name evidence="1" type="ORF">HPB52_002507</name>
</gene>
<comment type="caution">
    <text evidence="1">The sequence shown here is derived from an EMBL/GenBank/DDBJ whole genome shotgun (WGS) entry which is preliminary data.</text>
</comment>
<protein>
    <submittedName>
        <fullName evidence="1">Uncharacterized protein</fullName>
    </submittedName>
</protein>
<accession>A0A9D4ST64</accession>
<dbReference type="Proteomes" id="UP000821837">
    <property type="component" value="Chromosome 6"/>
</dbReference>
<reference evidence="1" key="1">
    <citation type="journal article" date="2020" name="Cell">
        <title>Large-Scale Comparative Analyses of Tick Genomes Elucidate Their Genetic Diversity and Vector Capacities.</title>
        <authorList>
            <consortium name="Tick Genome and Microbiome Consortium (TIGMIC)"/>
            <person name="Jia N."/>
            <person name="Wang J."/>
            <person name="Shi W."/>
            <person name="Du L."/>
            <person name="Sun Y."/>
            <person name="Zhan W."/>
            <person name="Jiang J.F."/>
            <person name="Wang Q."/>
            <person name="Zhang B."/>
            <person name="Ji P."/>
            <person name="Bell-Sakyi L."/>
            <person name="Cui X.M."/>
            <person name="Yuan T.T."/>
            <person name="Jiang B.G."/>
            <person name="Yang W.F."/>
            <person name="Lam T.T."/>
            <person name="Chang Q.C."/>
            <person name="Ding S.J."/>
            <person name="Wang X.J."/>
            <person name="Zhu J.G."/>
            <person name="Ruan X.D."/>
            <person name="Zhao L."/>
            <person name="Wei J.T."/>
            <person name="Ye R.Z."/>
            <person name="Que T.C."/>
            <person name="Du C.H."/>
            <person name="Zhou Y.H."/>
            <person name="Cheng J.X."/>
            <person name="Dai P.F."/>
            <person name="Guo W.B."/>
            <person name="Han X.H."/>
            <person name="Huang E.J."/>
            <person name="Li L.F."/>
            <person name="Wei W."/>
            <person name="Gao Y.C."/>
            <person name="Liu J.Z."/>
            <person name="Shao H.Z."/>
            <person name="Wang X."/>
            <person name="Wang C.C."/>
            <person name="Yang T.C."/>
            <person name="Huo Q.B."/>
            <person name="Li W."/>
            <person name="Chen H.Y."/>
            <person name="Chen S.E."/>
            <person name="Zhou L.G."/>
            <person name="Ni X.B."/>
            <person name="Tian J.H."/>
            <person name="Sheng Y."/>
            <person name="Liu T."/>
            <person name="Pan Y.S."/>
            <person name="Xia L.Y."/>
            <person name="Li J."/>
            <person name="Zhao F."/>
            <person name="Cao W.C."/>
        </authorList>
    </citation>
    <scope>NUCLEOTIDE SEQUENCE</scope>
    <source>
        <strain evidence="1">Rsan-2018</strain>
    </source>
</reference>
<proteinExistence type="predicted"/>